<organism evidence="2 3">
    <name type="scientific">Romanomermis culicivorax</name>
    <name type="common">Nematode worm</name>
    <dbReference type="NCBI Taxonomy" id="13658"/>
    <lineage>
        <taxon>Eukaryota</taxon>
        <taxon>Metazoa</taxon>
        <taxon>Ecdysozoa</taxon>
        <taxon>Nematoda</taxon>
        <taxon>Enoplea</taxon>
        <taxon>Dorylaimia</taxon>
        <taxon>Mermithida</taxon>
        <taxon>Mermithoidea</taxon>
        <taxon>Mermithidae</taxon>
        <taxon>Romanomermis</taxon>
    </lineage>
</organism>
<dbReference type="WBParaSite" id="nRc.2.0.1.t33563-RA">
    <property type="protein sequence ID" value="nRc.2.0.1.t33563-RA"/>
    <property type="gene ID" value="nRc.2.0.1.g33563"/>
</dbReference>
<evidence type="ECO:0000313" key="2">
    <source>
        <dbReference type="Proteomes" id="UP000887565"/>
    </source>
</evidence>
<evidence type="ECO:0000256" key="1">
    <source>
        <dbReference type="SAM" id="MobiDB-lite"/>
    </source>
</evidence>
<keyword evidence="2" id="KW-1185">Reference proteome</keyword>
<protein>
    <submittedName>
        <fullName evidence="3">Uncharacterized protein</fullName>
    </submittedName>
</protein>
<evidence type="ECO:0000313" key="3">
    <source>
        <dbReference type="WBParaSite" id="nRc.2.0.1.t33563-RA"/>
    </source>
</evidence>
<reference evidence="3" key="1">
    <citation type="submission" date="2022-11" db="UniProtKB">
        <authorList>
            <consortium name="WormBaseParasite"/>
        </authorList>
    </citation>
    <scope>IDENTIFICATION</scope>
</reference>
<accession>A0A915K5E9</accession>
<sequence length="143" mass="14778">MAASKITENAAQKKASVIERNQITGGTANKTVASPRHVLIAPKKGESPAAPLFGGAGPGPTGVDRSSFTNQTLPLKVNLLANDDTAAVAMRTPALEKHRNSAGTGLVAICANFICALANCANFQSISSEARPPPPLHPPLYCH</sequence>
<dbReference type="AlphaFoldDB" id="A0A915K5E9"/>
<feature type="region of interest" description="Disordered" evidence="1">
    <location>
        <begin position="43"/>
        <end position="68"/>
    </location>
</feature>
<proteinExistence type="predicted"/>
<dbReference type="Proteomes" id="UP000887565">
    <property type="component" value="Unplaced"/>
</dbReference>
<name>A0A915K5E9_ROMCU</name>